<dbReference type="EMBL" id="GBXM01072151">
    <property type="protein sequence ID" value="JAH36426.1"/>
    <property type="molecule type" value="Transcribed_RNA"/>
</dbReference>
<evidence type="ECO:0000313" key="1">
    <source>
        <dbReference type="EMBL" id="JAH36426.1"/>
    </source>
</evidence>
<organism evidence="1">
    <name type="scientific">Anguilla anguilla</name>
    <name type="common">European freshwater eel</name>
    <name type="synonym">Muraena anguilla</name>
    <dbReference type="NCBI Taxonomy" id="7936"/>
    <lineage>
        <taxon>Eukaryota</taxon>
        <taxon>Metazoa</taxon>
        <taxon>Chordata</taxon>
        <taxon>Craniata</taxon>
        <taxon>Vertebrata</taxon>
        <taxon>Euteleostomi</taxon>
        <taxon>Actinopterygii</taxon>
        <taxon>Neopterygii</taxon>
        <taxon>Teleostei</taxon>
        <taxon>Anguilliformes</taxon>
        <taxon>Anguillidae</taxon>
        <taxon>Anguilla</taxon>
    </lineage>
</organism>
<dbReference type="AlphaFoldDB" id="A0A0E9S573"/>
<protein>
    <submittedName>
        <fullName evidence="1">Uncharacterized protein</fullName>
    </submittedName>
</protein>
<reference evidence="1" key="2">
    <citation type="journal article" date="2015" name="Fish Shellfish Immunol.">
        <title>Early steps in the European eel (Anguilla anguilla)-Vibrio vulnificus interaction in the gills: Role of the RtxA13 toxin.</title>
        <authorList>
            <person name="Callol A."/>
            <person name="Pajuelo D."/>
            <person name="Ebbesson L."/>
            <person name="Teles M."/>
            <person name="MacKenzie S."/>
            <person name="Amaro C."/>
        </authorList>
    </citation>
    <scope>NUCLEOTIDE SEQUENCE</scope>
</reference>
<proteinExistence type="predicted"/>
<name>A0A0E9S573_ANGAN</name>
<sequence length="49" mass="5593">MSSSVLFFLSSVSYQLVHQKVPLDHLLTYLHKFKCTIKNVVTEACVCFS</sequence>
<accession>A0A0E9S573</accession>
<reference evidence="1" key="1">
    <citation type="submission" date="2014-11" db="EMBL/GenBank/DDBJ databases">
        <authorList>
            <person name="Amaro Gonzalez C."/>
        </authorList>
    </citation>
    <scope>NUCLEOTIDE SEQUENCE</scope>
</reference>